<dbReference type="InterPro" id="IPR038318">
    <property type="entry name" value="KdpD_sf"/>
</dbReference>
<evidence type="ECO:0000256" key="9">
    <source>
        <dbReference type="ARBA" id="ARBA00022840"/>
    </source>
</evidence>
<evidence type="ECO:0000256" key="3">
    <source>
        <dbReference type="ARBA" id="ARBA00012438"/>
    </source>
</evidence>
<evidence type="ECO:0000256" key="12">
    <source>
        <dbReference type="ARBA" id="ARBA00023136"/>
    </source>
</evidence>
<dbReference type="EMBL" id="FLUQ01000001">
    <property type="protein sequence ID" value="SBV96741.1"/>
    <property type="molecule type" value="Genomic_DNA"/>
</dbReference>
<dbReference type="SUPFAM" id="SSF47384">
    <property type="entry name" value="Homodimeric domain of signal transducing histidine kinase"/>
    <property type="match status" value="1"/>
</dbReference>
<dbReference type="SMART" id="SM00387">
    <property type="entry name" value="HATPase_c"/>
    <property type="match status" value="1"/>
</dbReference>
<dbReference type="InterPro" id="IPR025201">
    <property type="entry name" value="KdpD_TM"/>
</dbReference>
<accession>A0A212JBE8</accession>
<keyword evidence="9" id="KW-0067">ATP-binding</keyword>
<dbReference type="InterPro" id="IPR052023">
    <property type="entry name" value="Histidine_kinase_KdpD"/>
</dbReference>
<dbReference type="Gene3D" id="1.20.120.620">
    <property type="entry name" value="Backbone structure of the membrane domain of e. Coli histidine kinase receptor kdpd"/>
    <property type="match status" value="1"/>
</dbReference>
<gene>
    <name evidence="15" type="ORF">KL86DPRO_11096</name>
</gene>
<dbReference type="InterPro" id="IPR029016">
    <property type="entry name" value="GAF-like_dom_sf"/>
</dbReference>
<dbReference type="Pfam" id="PF02518">
    <property type="entry name" value="HATPase_c"/>
    <property type="match status" value="1"/>
</dbReference>
<dbReference type="Pfam" id="PF00512">
    <property type="entry name" value="HisKA"/>
    <property type="match status" value="1"/>
</dbReference>
<dbReference type="SUPFAM" id="SSF55874">
    <property type="entry name" value="ATPase domain of HSP90 chaperone/DNA topoisomerase II/histidine kinase"/>
    <property type="match status" value="1"/>
</dbReference>
<dbReference type="Gene3D" id="3.30.565.10">
    <property type="entry name" value="Histidine kinase-like ATPase, C-terminal domain"/>
    <property type="match status" value="1"/>
</dbReference>
<dbReference type="InterPro" id="IPR036890">
    <property type="entry name" value="HATPase_C_sf"/>
</dbReference>
<dbReference type="PROSITE" id="PS50109">
    <property type="entry name" value="HIS_KIN"/>
    <property type="match status" value="1"/>
</dbReference>
<dbReference type="SMART" id="SM00388">
    <property type="entry name" value="HisKA"/>
    <property type="match status" value="1"/>
</dbReference>
<dbReference type="FunFam" id="3.30.565.10:FF:000006">
    <property type="entry name" value="Sensor histidine kinase WalK"/>
    <property type="match status" value="1"/>
</dbReference>
<dbReference type="EC" id="2.7.13.3" evidence="3"/>
<dbReference type="Gene3D" id="1.10.287.130">
    <property type="match status" value="1"/>
</dbReference>
<evidence type="ECO:0000256" key="4">
    <source>
        <dbReference type="ARBA" id="ARBA00022553"/>
    </source>
</evidence>
<evidence type="ECO:0000256" key="5">
    <source>
        <dbReference type="ARBA" id="ARBA00022679"/>
    </source>
</evidence>
<dbReference type="GO" id="GO:0005524">
    <property type="term" value="F:ATP binding"/>
    <property type="evidence" value="ECO:0007669"/>
    <property type="project" value="UniProtKB-KW"/>
</dbReference>
<protein>
    <recommendedName>
        <fullName evidence="3">histidine kinase</fullName>
        <ecNumber evidence="3">2.7.13.3</ecNumber>
    </recommendedName>
</protein>
<dbReference type="InterPro" id="IPR003661">
    <property type="entry name" value="HisK_dim/P_dom"/>
</dbReference>
<feature type="transmembrane region" description="Helical" evidence="13">
    <location>
        <begin position="21"/>
        <end position="39"/>
    </location>
</feature>
<feature type="transmembrane region" description="Helical" evidence="13">
    <location>
        <begin position="51"/>
        <end position="84"/>
    </location>
</feature>
<evidence type="ECO:0000256" key="1">
    <source>
        <dbReference type="ARBA" id="ARBA00000085"/>
    </source>
</evidence>
<evidence type="ECO:0000313" key="15">
    <source>
        <dbReference type="EMBL" id="SBV96741.1"/>
    </source>
</evidence>
<dbReference type="InterPro" id="IPR003594">
    <property type="entry name" value="HATPase_dom"/>
</dbReference>
<evidence type="ECO:0000256" key="13">
    <source>
        <dbReference type="SAM" id="Phobius"/>
    </source>
</evidence>
<dbReference type="PRINTS" id="PR00344">
    <property type="entry name" value="BCTRLSENSOR"/>
</dbReference>
<evidence type="ECO:0000259" key="14">
    <source>
        <dbReference type="PROSITE" id="PS50109"/>
    </source>
</evidence>
<dbReference type="GO" id="GO:0005886">
    <property type="term" value="C:plasma membrane"/>
    <property type="evidence" value="ECO:0007669"/>
    <property type="project" value="TreeGrafter"/>
</dbReference>
<evidence type="ECO:0000256" key="7">
    <source>
        <dbReference type="ARBA" id="ARBA00022741"/>
    </source>
</evidence>
<dbReference type="InterPro" id="IPR005467">
    <property type="entry name" value="His_kinase_dom"/>
</dbReference>
<name>A0A212JBE8_9DELT</name>
<evidence type="ECO:0000256" key="11">
    <source>
        <dbReference type="ARBA" id="ARBA00023012"/>
    </source>
</evidence>
<evidence type="ECO:0000256" key="10">
    <source>
        <dbReference type="ARBA" id="ARBA00022989"/>
    </source>
</evidence>
<keyword evidence="8 15" id="KW-0418">Kinase</keyword>
<evidence type="ECO:0000256" key="8">
    <source>
        <dbReference type="ARBA" id="ARBA00022777"/>
    </source>
</evidence>
<dbReference type="Pfam" id="PF13493">
    <property type="entry name" value="DUF4118"/>
    <property type="match status" value="1"/>
</dbReference>
<keyword evidence="11" id="KW-0902">Two-component regulatory system</keyword>
<keyword evidence="7" id="KW-0547">Nucleotide-binding</keyword>
<dbReference type="GO" id="GO:0000155">
    <property type="term" value="F:phosphorelay sensor kinase activity"/>
    <property type="evidence" value="ECO:0007669"/>
    <property type="project" value="InterPro"/>
</dbReference>
<keyword evidence="10 13" id="KW-1133">Transmembrane helix</keyword>
<reference evidence="15" key="1">
    <citation type="submission" date="2016-04" db="EMBL/GenBank/DDBJ databases">
        <authorList>
            <person name="Evans L.H."/>
            <person name="Alamgir A."/>
            <person name="Owens N."/>
            <person name="Weber N.D."/>
            <person name="Virtaneva K."/>
            <person name="Barbian K."/>
            <person name="Babar A."/>
            <person name="Rosenke K."/>
        </authorList>
    </citation>
    <scope>NUCLEOTIDE SEQUENCE</scope>
    <source>
        <strain evidence="15">86</strain>
    </source>
</reference>
<organism evidence="15">
    <name type="scientific">uncultured delta proteobacterium</name>
    <dbReference type="NCBI Taxonomy" id="34034"/>
    <lineage>
        <taxon>Bacteria</taxon>
        <taxon>Deltaproteobacteria</taxon>
        <taxon>environmental samples</taxon>
    </lineage>
</organism>
<keyword evidence="12 13" id="KW-0472">Membrane</keyword>
<dbReference type="CDD" id="cd00082">
    <property type="entry name" value="HisKA"/>
    <property type="match status" value="1"/>
</dbReference>
<dbReference type="Gene3D" id="3.30.450.40">
    <property type="match status" value="1"/>
</dbReference>
<keyword evidence="4" id="KW-0597">Phosphoprotein</keyword>
<proteinExistence type="predicted"/>
<dbReference type="InterPro" id="IPR036097">
    <property type="entry name" value="HisK_dim/P_sf"/>
</dbReference>
<dbReference type="PANTHER" id="PTHR45569:SF1">
    <property type="entry name" value="SENSOR PROTEIN KDPD"/>
    <property type="match status" value="1"/>
</dbReference>
<evidence type="ECO:0000256" key="6">
    <source>
        <dbReference type="ARBA" id="ARBA00022692"/>
    </source>
</evidence>
<dbReference type="CDD" id="cd00075">
    <property type="entry name" value="HATPase"/>
    <property type="match status" value="1"/>
</dbReference>
<keyword evidence="5" id="KW-0808">Transferase</keyword>
<feature type="transmembrane region" description="Helical" evidence="13">
    <location>
        <begin position="96"/>
        <end position="116"/>
    </location>
</feature>
<feature type="domain" description="Histidine kinase" evidence="14">
    <location>
        <begin position="299"/>
        <end position="516"/>
    </location>
</feature>
<comment type="subcellular location">
    <subcellularLocation>
        <location evidence="2">Membrane</location>
        <topology evidence="2">Multi-pass membrane protein</topology>
    </subcellularLocation>
</comment>
<keyword evidence="6 13" id="KW-0812">Transmembrane</keyword>
<dbReference type="AlphaFoldDB" id="A0A212JBE8"/>
<evidence type="ECO:0000256" key="2">
    <source>
        <dbReference type="ARBA" id="ARBA00004141"/>
    </source>
</evidence>
<dbReference type="InterPro" id="IPR004358">
    <property type="entry name" value="Sig_transdc_His_kin-like_C"/>
</dbReference>
<comment type="catalytic activity">
    <reaction evidence="1">
        <text>ATP + protein L-histidine = ADP + protein N-phospho-L-histidine.</text>
        <dbReference type="EC" id="2.7.13.3"/>
    </reaction>
</comment>
<sequence>MIVKTLQKNPRIKADTTWRDAFMSVFILGVCSLIGLLFHSLRLSEANIISIYIIGILLISSIASSWAYGVMASVSGVLLFNFLYADPTFNFRVYDLQYSITTTVMLVASLIANYVMTLFRSQLDREILEIHRLDILLETSQHLQQAQNIDDIFTVALTQLHQMFARAVFIFPLADGALQRPRSKVAEGNPNLSPEAIGLDIAALEEFVATDNEKKSTVLHLNADNKAICFKLISGEAVVAAICIIVNSAKRTGGFEYNLVLAMLDEIALSVEKYNLQVFNERIAQEAEAERLRANLLRSISHDLRTPLTSISGNADILLSSADQIEPELRRQLYQNIYSDAEWLMNLVENLLFVTRIDNGVMTINTEYEVLQEIIQESLRYMAKRAKDHTIHLEMPEEILLVKMDARLIMQVIINIVDNAVKYTPAGSDIRIRALRRGSRAVVEVADTGNGISDDEKQKVFEMFYTTNKNSSDSRRGIGLGLPLCRSIVRAHGGEVRIADNVPHGAIVSFSLQLEEVCVESEYLGG</sequence>
<dbReference type="PANTHER" id="PTHR45569">
    <property type="entry name" value="SENSOR PROTEIN KDPD"/>
    <property type="match status" value="1"/>
</dbReference>